<keyword evidence="9" id="KW-1185">Reference proteome</keyword>
<protein>
    <recommendedName>
        <fullName evidence="6">FAD-binding PCMH-type domain-containing protein</fullName>
    </recommendedName>
</protein>
<dbReference type="PANTHER" id="PTHR42973">
    <property type="entry name" value="BINDING OXIDOREDUCTASE, PUTATIVE (AFU_ORTHOLOGUE AFUA_1G17690)-RELATED"/>
    <property type="match status" value="1"/>
</dbReference>
<evidence type="ECO:0000256" key="1">
    <source>
        <dbReference type="ARBA" id="ARBA00001974"/>
    </source>
</evidence>
<feature type="domain" description="FAD-binding PCMH-type" evidence="6">
    <location>
        <begin position="53"/>
        <end position="232"/>
    </location>
</feature>
<dbReference type="InterPro" id="IPR050416">
    <property type="entry name" value="FAD-linked_Oxidoreductase"/>
</dbReference>
<dbReference type="VEuPathDB" id="FungiDB:EYZ11_006191"/>
<gene>
    <name evidence="7" type="ORF">ATNIH1004_003509</name>
    <name evidence="8" type="ORF">EYZ11_006191</name>
</gene>
<dbReference type="Gene3D" id="3.30.465.10">
    <property type="match status" value="1"/>
</dbReference>
<dbReference type="RefSeq" id="XP_033430181.1">
    <property type="nucleotide sequence ID" value="XM_033568186.1"/>
</dbReference>
<keyword evidence="3" id="KW-0285">Flavoprotein</keyword>
<evidence type="ECO:0000313" key="8">
    <source>
        <dbReference type="EMBL" id="THC94315.1"/>
    </source>
</evidence>
<dbReference type="STRING" id="1220188.A0A4S3JGL5"/>
<dbReference type="OrthoDB" id="407275at2759"/>
<dbReference type="Pfam" id="PF08031">
    <property type="entry name" value="BBE"/>
    <property type="match status" value="1"/>
</dbReference>
<dbReference type="Proteomes" id="UP000324241">
    <property type="component" value="Unassembled WGS sequence"/>
</dbReference>
<keyword evidence="4" id="KW-0274">FAD</keyword>
<accession>A0A4S3JGL5</accession>
<dbReference type="Pfam" id="PF01565">
    <property type="entry name" value="FAD_binding_4"/>
    <property type="match status" value="1"/>
</dbReference>
<dbReference type="InterPro" id="IPR006094">
    <property type="entry name" value="Oxid_FAD_bind_N"/>
</dbReference>
<dbReference type="InterPro" id="IPR012951">
    <property type="entry name" value="BBE"/>
</dbReference>
<evidence type="ECO:0000256" key="5">
    <source>
        <dbReference type="ARBA" id="ARBA00023002"/>
    </source>
</evidence>
<dbReference type="InterPro" id="IPR036318">
    <property type="entry name" value="FAD-bd_PCMH-like_sf"/>
</dbReference>
<evidence type="ECO:0000256" key="3">
    <source>
        <dbReference type="ARBA" id="ARBA00022630"/>
    </source>
</evidence>
<dbReference type="Gene3D" id="3.30.43.10">
    <property type="entry name" value="Uridine Diphospho-n-acetylenolpyruvylglucosamine Reductase, domain 2"/>
    <property type="match status" value="1"/>
</dbReference>
<evidence type="ECO:0000313" key="7">
    <source>
        <dbReference type="EMBL" id="KAA8650820.1"/>
    </source>
</evidence>
<evidence type="ECO:0000256" key="4">
    <source>
        <dbReference type="ARBA" id="ARBA00022827"/>
    </source>
</evidence>
<dbReference type="Proteomes" id="UP000308092">
    <property type="component" value="Unassembled WGS sequence"/>
</dbReference>
<dbReference type="InterPro" id="IPR016166">
    <property type="entry name" value="FAD-bd_PCMH"/>
</dbReference>
<dbReference type="GO" id="GO:0016491">
    <property type="term" value="F:oxidoreductase activity"/>
    <property type="evidence" value="ECO:0007669"/>
    <property type="project" value="UniProtKB-KW"/>
</dbReference>
<reference evidence="8 9" key="1">
    <citation type="submission" date="2019-03" db="EMBL/GenBank/DDBJ databases">
        <title>The genome sequence of a newly discovered highly antifungal drug resistant Aspergillus species, Aspergillus tanneri NIH 1004.</title>
        <authorList>
            <person name="Mounaud S."/>
            <person name="Singh I."/>
            <person name="Joardar V."/>
            <person name="Pakala S."/>
            <person name="Pakala S."/>
            <person name="Venepally P."/>
            <person name="Hoover J."/>
            <person name="Nierman W."/>
            <person name="Chung J."/>
            <person name="Losada L."/>
        </authorList>
    </citation>
    <scope>NUCLEOTIDE SEQUENCE [LARGE SCALE GENOMIC DNA]</scope>
    <source>
        <strain evidence="8 9">NIH1004</strain>
    </source>
</reference>
<keyword evidence="5" id="KW-0560">Oxidoreductase</keyword>
<dbReference type="EMBL" id="SOSA01000214">
    <property type="protein sequence ID" value="THC94315.1"/>
    <property type="molecule type" value="Genomic_DNA"/>
</dbReference>
<dbReference type="EMBL" id="QUQM01000001">
    <property type="protein sequence ID" value="KAA8650820.1"/>
    <property type="molecule type" value="Genomic_DNA"/>
</dbReference>
<dbReference type="InterPro" id="IPR016169">
    <property type="entry name" value="FAD-bd_PCMH_sub2"/>
</dbReference>
<dbReference type="Gene3D" id="3.40.462.20">
    <property type="match status" value="1"/>
</dbReference>
<dbReference type="GeneID" id="54326211"/>
<comment type="similarity">
    <text evidence="2">Belongs to the oxygen-dependent FAD-linked oxidoreductase family.</text>
</comment>
<sequence length="573" mass="65768">MSTLTAITREKIPYSNTDIQQVIKIFREKKIPIYERGEDDYERHIATANTLYRFSTPPCVVQPKCACDVREVIRAARPRKIPITVKNGGHSYSGASTTNIGILMELGLMNEVALDVDSRSATVKGGALWFHVYKELVSKHLDGWVINGGRCPTVGVSGFMLAGGLSPFTRSFGMGCDTVTQFTVVTAEGNEVTVSERDDPNSNEGRLFWALRGAGNGNFGVVVEMKFALQQLMTPFVVAGRYTWFPGRDDTDLFLPTMNSFYTWNWPREMTIDSTWICDLSNNRSDLAVRFTVSYNGPRQQFNQAIDSWTPQDATPQQGRLKEQLKQRSLQEPSSRYLHESLAAQWIEETRKAFPTNRAYRIYTSFVFENTPEKIEPVTRIIREWMQIFKSRFAGESGQMDVVWIHAGGAANDRRREDMAFRWRRSTYYTYVMIEWEEKWLEQPMRKFLGEFKPNLSPYGMVRWATIMNFPDDTLQPDAHEQAYYGKNRSRLREIKQIWDPTNYFNWSQGIRLPAETRRRGSTDQDNSSLKQEQVLIAEEALTDVMALQQWMSFSPPSPTDPYGSGVLPSLVY</sequence>
<proteinExistence type="inferred from homology"/>
<dbReference type="AlphaFoldDB" id="A0A4S3JGL5"/>
<comment type="cofactor">
    <cofactor evidence="1">
        <name>FAD</name>
        <dbReference type="ChEBI" id="CHEBI:57692"/>
    </cofactor>
</comment>
<evidence type="ECO:0000313" key="9">
    <source>
        <dbReference type="Proteomes" id="UP000308092"/>
    </source>
</evidence>
<name>A0A4S3JGL5_9EURO</name>
<dbReference type="GO" id="GO:0071949">
    <property type="term" value="F:FAD binding"/>
    <property type="evidence" value="ECO:0007669"/>
    <property type="project" value="InterPro"/>
</dbReference>
<dbReference type="SUPFAM" id="SSF56176">
    <property type="entry name" value="FAD-binding/transporter-associated domain-like"/>
    <property type="match status" value="1"/>
</dbReference>
<dbReference type="PANTHER" id="PTHR42973:SF39">
    <property type="entry name" value="FAD-BINDING PCMH-TYPE DOMAIN-CONTAINING PROTEIN"/>
    <property type="match status" value="1"/>
</dbReference>
<evidence type="ECO:0000313" key="10">
    <source>
        <dbReference type="Proteomes" id="UP000324241"/>
    </source>
</evidence>
<comment type="caution">
    <text evidence="8">The sequence shown here is derived from an EMBL/GenBank/DDBJ whole genome shotgun (WGS) entry which is preliminary data.</text>
</comment>
<dbReference type="InterPro" id="IPR016167">
    <property type="entry name" value="FAD-bd_PCMH_sub1"/>
</dbReference>
<evidence type="ECO:0000259" key="6">
    <source>
        <dbReference type="PROSITE" id="PS51387"/>
    </source>
</evidence>
<evidence type="ECO:0000256" key="2">
    <source>
        <dbReference type="ARBA" id="ARBA00005466"/>
    </source>
</evidence>
<organism evidence="8 9">
    <name type="scientific">Aspergillus tanneri</name>
    <dbReference type="NCBI Taxonomy" id="1220188"/>
    <lineage>
        <taxon>Eukaryota</taxon>
        <taxon>Fungi</taxon>
        <taxon>Dikarya</taxon>
        <taxon>Ascomycota</taxon>
        <taxon>Pezizomycotina</taxon>
        <taxon>Eurotiomycetes</taxon>
        <taxon>Eurotiomycetidae</taxon>
        <taxon>Eurotiales</taxon>
        <taxon>Aspergillaceae</taxon>
        <taxon>Aspergillus</taxon>
        <taxon>Aspergillus subgen. Circumdati</taxon>
    </lineage>
</organism>
<reference evidence="7 10" key="2">
    <citation type="submission" date="2019-08" db="EMBL/GenBank/DDBJ databases">
        <title>The genome sequence of a newly discovered highly antifungal drug resistant Aspergillus species, Aspergillus tanneri NIH 1004.</title>
        <authorList>
            <person name="Mounaud S."/>
            <person name="Singh I."/>
            <person name="Joardar V."/>
            <person name="Pakala S."/>
            <person name="Pakala S."/>
            <person name="Venepally P."/>
            <person name="Chung J.K."/>
            <person name="Losada L."/>
            <person name="Nierman W.C."/>
        </authorList>
    </citation>
    <scope>NUCLEOTIDE SEQUENCE [LARGE SCALE GENOMIC DNA]</scope>
    <source>
        <strain evidence="7 10">NIH1004</strain>
    </source>
</reference>
<dbReference type="PROSITE" id="PS51387">
    <property type="entry name" value="FAD_PCMH"/>
    <property type="match status" value="1"/>
</dbReference>